<dbReference type="SUPFAM" id="SSF50978">
    <property type="entry name" value="WD40 repeat-like"/>
    <property type="match status" value="1"/>
</dbReference>
<dbReference type="KEGG" id="bfo:118410793"/>
<dbReference type="InterPro" id="IPR049916">
    <property type="entry name" value="WDR72-like"/>
</dbReference>
<dbReference type="Pfam" id="PF00400">
    <property type="entry name" value="WD40"/>
    <property type="match status" value="4"/>
</dbReference>
<dbReference type="InterPro" id="IPR036322">
    <property type="entry name" value="WD40_repeat_dom_sf"/>
</dbReference>
<feature type="repeat" description="WD" evidence="4">
    <location>
        <begin position="487"/>
        <end position="534"/>
    </location>
</feature>
<feature type="region of interest" description="Disordered" evidence="5">
    <location>
        <begin position="1153"/>
        <end position="1197"/>
    </location>
</feature>
<dbReference type="OrthoDB" id="338622at2759"/>
<sequence>MASNNLAVPIVLWGHVPPTHCISAILLTSDQRTVVTGCHDGQICLWDLNENMELVPRNMLFGHTAKITCLAKSTDTWEKCNVVSAAENGELCLWDVSDGRCIEHTKLSGTHTAIYPYQVGNSSSREYRLICHGYYAEILIMDANSLEVLFSLSSKLSPDWISCLCILRPIKRHEDVIVALSTSGTLKVWTLTGQETKPWRRKLQIGGAHEKRVKESEPIFETESKPLRCLNAKTLACCQFTQRTVLIVCSNYWQVYDAGDFSLLCSVPNKKGEPWTGGEFVAGDRVIVWSKAGRGSLYQLPSCCIPDSADFRSGVGQAAAKTPAPFQYLIMEIQPAKIRKPLACTPAMSFSFGRRGSYHKLLLRGDSHGRVTMWKIPDITEKELSRLKQEDIVDRPPDMPPHVSVSLQDVWDSMELKPAGIIDQLSTKQDNTPLAITASLYLPAQGRLVCGREDGSIIIVPATQTAKVQLLQCEHTKQRGWPPHRILRGHKGKVTCLVYPHQESLRYDPQYLVSGGVDFAVLLWDLFSGQLLHTFSVHGGEITQLVCPPDNCNLEDQYPTGTPVARVLQSVCSVASDHSVALLSLRERKALLLAGRHLFPVQVIKWRPADDFLVVGCLDNTVYVWQMETGHLDRVESGSVAQDILNACDETILPSESTTTLAQALKRRSLAAFKNVAQRAAFQVLQTSTTSQSQAEVSKSQNFALSITPMRTNPKDSDFHVLFFDTEALIVQLLTDETLGLSSPITPEPSKQKDQSESPSSKRRTLFSSVGETIKAQVSETIKSQLKQGSDFIDLKMMSGSPKKEQTNGQKESVDLEYKSKRSKNLTLLEYNLTLDIAQLLMSCLHAWGLDLELDKLCLFKLGLLKPHIPVSFGLISRGGHMSLMLPTWYKYRERVTTGLAEPKMTQLVPSAAQVEPAGVPRVGSSLVHSGHWEISSAVTTQHLLSVISVANTLMGMTNASFLGEKINQGKRTSPLVPTVESIAQDLLEKFVVDRSETGCELMSIVLESERVRRIKQVGVQGLIVGEVNTDSSDGTDSEAEGSMPPSIQQSQCPSCIHAWLQAYQHFQLSDDQEVKEAQIKQGWSLLAALHCVLLPDLLGKERFQPPQLQMLARRWQDRCLEVREAAQALMLAELQRIGPEGRKEVIDSWAPHLPNYVDPQTSQSPESQPSSASSPKDKTEPTAEPAKEEDTDHLQDEDLISGCAPSLMEDEVSQESSPVSRNCSPEMAYPTQKKASMPFEARRNQATAIVMLGVIGAEFGAEIASKGQNEEQKKKASRAPEGFSRDNYSLARHTKEKLMIKSTQKGVTSRKKDMSIAHKEGKALTYLLLAPPSGKLPAHTPIRRAAIDLIGRGFTVWEPYMDVSAVLLGLLELCCDAEKHAASMMSGLPLTPAADSCRTARHALSLIATARPSAFITTMAKEVARHAAMAANAQSQSAPIHTSVLVRGKPEILRVIELLIDKMQSDVAELIVEVMDITVHCLDAAQLKQKGLQETFPAICRFNMVSYDNHSRRIAVGARNGYLALYDQKTAKCQMIAAHGAPVMAVAFSPDGRHLATYSYQENKLLFWQMAAGLFGMMSGSSIKCIRSHDTRPARAGSNTSLNSLLKGVRLVWITQKNVIVLTGDGSEQKFSV</sequence>
<keyword evidence="3" id="KW-0677">Repeat</keyword>
<evidence type="ECO:0000256" key="1">
    <source>
        <dbReference type="ARBA" id="ARBA00022553"/>
    </source>
</evidence>
<dbReference type="PROSITE" id="PS50082">
    <property type="entry name" value="WD_REPEATS_2"/>
    <property type="match status" value="4"/>
</dbReference>
<feature type="repeat" description="WD" evidence="4">
    <location>
        <begin position="22"/>
        <end position="56"/>
    </location>
</feature>
<feature type="region of interest" description="Disordered" evidence="5">
    <location>
        <begin position="741"/>
        <end position="766"/>
    </location>
</feature>
<dbReference type="InterPro" id="IPR057848">
    <property type="entry name" value="WDR72_alpha-sol"/>
</dbReference>
<dbReference type="GO" id="GO:0005737">
    <property type="term" value="C:cytoplasm"/>
    <property type="evidence" value="ECO:0000318"/>
    <property type="project" value="GO_Central"/>
</dbReference>
<evidence type="ECO:0000256" key="4">
    <source>
        <dbReference type="PROSITE-ProRule" id="PRU00221"/>
    </source>
</evidence>
<dbReference type="Pfam" id="PF23123">
    <property type="entry name" value="WDR72_alpha-sol"/>
    <property type="match status" value="1"/>
</dbReference>
<evidence type="ECO:0000256" key="2">
    <source>
        <dbReference type="ARBA" id="ARBA00022574"/>
    </source>
</evidence>
<dbReference type="OMA" id="KQMPPRI"/>
<proteinExistence type="predicted"/>
<evidence type="ECO:0000256" key="3">
    <source>
        <dbReference type="ARBA" id="ARBA00022737"/>
    </source>
</evidence>
<protein>
    <submittedName>
        <fullName evidence="8">WD repeat-containing protein 7-like isoform X1</fullName>
    </submittedName>
</protein>
<organism evidence="7 8">
    <name type="scientific">Branchiostoma floridae</name>
    <name type="common">Florida lancelet</name>
    <name type="synonym">Amphioxus</name>
    <dbReference type="NCBI Taxonomy" id="7739"/>
    <lineage>
        <taxon>Eukaryota</taxon>
        <taxon>Metazoa</taxon>
        <taxon>Chordata</taxon>
        <taxon>Cephalochordata</taxon>
        <taxon>Leptocardii</taxon>
        <taxon>Amphioxiformes</taxon>
        <taxon>Branchiostomatidae</taxon>
        <taxon>Branchiostoma</taxon>
    </lineage>
</organism>
<dbReference type="SUPFAM" id="SSF50998">
    <property type="entry name" value="Quinoprotein alcohol dehydrogenase-like"/>
    <property type="match status" value="1"/>
</dbReference>
<feature type="domain" description="WDR72-like alpha-solenoid" evidence="6">
    <location>
        <begin position="1113"/>
        <end position="1173"/>
    </location>
</feature>
<evidence type="ECO:0000259" key="6">
    <source>
        <dbReference type="Pfam" id="PF23123"/>
    </source>
</evidence>
<dbReference type="InterPro" id="IPR001680">
    <property type="entry name" value="WD40_rpt"/>
</dbReference>
<dbReference type="GeneID" id="118410793"/>
<dbReference type="InterPro" id="IPR015943">
    <property type="entry name" value="WD40/YVTN_repeat-like_dom_sf"/>
</dbReference>
<reference evidence="8" key="2">
    <citation type="submission" date="2025-08" db="UniProtKB">
        <authorList>
            <consortium name="RefSeq"/>
        </authorList>
    </citation>
    <scope>IDENTIFICATION</scope>
    <source>
        <strain evidence="8">S238N-H82</strain>
        <tissue evidence="8">Testes</tissue>
    </source>
</reference>
<evidence type="ECO:0000256" key="5">
    <source>
        <dbReference type="SAM" id="MobiDB-lite"/>
    </source>
</evidence>
<keyword evidence="1" id="KW-0597">Phosphoprotein</keyword>
<dbReference type="PROSITE" id="PS00678">
    <property type="entry name" value="WD_REPEATS_1"/>
    <property type="match status" value="3"/>
</dbReference>
<feature type="repeat" description="WD" evidence="4">
    <location>
        <begin position="60"/>
        <end position="104"/>
    </location>
</feature>
<dbReference type="PANTHER" id="PTHR44099">
    <property type="entry name" value="RABCONNECTIN-3B, ISOFORM A"/>
    <property type="match status" value="1"/>
</dbReference>
<keyword evidence="2 4" id="KW-0853">WD repeat</keyword>
<name>A0A9J7MIY5_BRAFL</name>
<dbReference type="InterPro" id="IPR011047">
    <property type="entry name" value="Quinoprotein_ADH-like_sf"/>
</dbReference>
<keyword evidence="7" id="KW-1185">Reference proteome</keyword>
<reference evidence="7" key="1">
    <citation type="journal article" date="2020" name="Nat. Ecol. Evol.">
        <title>Deeply conserved synteny resolves early events in vertebrate evolution.</title>
        <authorList>
            <person name="Simakov O."/>
            <person name="Marletaz F."/>
            <person name="Yue J.X."/>
            <person name="O'Connell B."/>
            <person name="Jenkins J."/>
            <person name="Brandt A."/>
            <person name="Calef R."/>
            <person name="Tung C.H."/>
            <person name="Huang T.K."/>
            <person name="Schmutz J."/>
            <person name="Satoh N."/>
            <person name="Yu J.K."/>
            <person name="Putnam N.H."/>
            <person name="Green R.E."/>
            <person name="Rokhsar D.S."/>
        </authorList>
    </citation>
    <scope>NUCLEOTIDE SEQUENCE [LARGE SCALE GENOMIC DNA]</scope>
    <source>
        <strain evidence="7">S238N-H82</strain>
    </source>
</reference>
<feature type="repeat" description="WD" evidence="4">
    <location>
        <begin position="594"/>
        <end position="635"/>
    </location>
</feature>
<evidence type="ECO:0000313" key="8">
    <source>
        <dbReference type="RefSeq" id="XP_035668496.1"/>
    </source>
</evidence>
<dbReference type="Gene3D" id="2.130.10.10">
    <property type="entry name" value="YVTN repeat-like/Quinoprotein amine dehydrogenase"/>
    <property type="match status" value="3"/>
</dbReference>
<gene>
    <name evidence="8" type="primary">LOC118410793</name>
</gene>
<feature type="compositionally biased region" description="Basic and acidic residues" evidence="5">
    <location>
        <begin position="1176"/>
        <end position="1197"/>
    </location>
</feature>
<dbReference type="InterPro" id="IPR019775">
    <property type="entry name" value="WD40_repeat_CS"/>
</dbReference>
<accession>A0A9J7MIY5</accession>
<dbReference type="Proteomes" id="UP000001554">
    <property type="component" value="Chromosome 3"/>
</dbReference>
<dbReference type="RefSeq" id="XP_035668496.1">
    <property type="nucleotide sequence ID" value="XM_035812603.1"/>
</dbReference>
<feature type="region of interest" description="Disordered" evidence="5">
    <location>
        <begin position="1029"/>
        <end position="1048"/>
    </location>
</feature>
<dbReference type="PANTHER" id="PTHR44099:SF4">
    <property type="entry name" value="RABCONNECTIN-3B, ISOFORM A"/>
    <property type="match status" value="1"/>
</dbReference>
<dbReference type="SMART" id="SM00320">
    <property type="entry name" value="WD40"/>
    <property type="match status" value="8"/>
</dbReference>
<feature type="compositionally biased region" description="Low complexity" evidence="5">
    <location>
        <begin position="1160"/>
        <end position="1175"/>
    </location>
</feature>
<evidence type="ECO:0000313" key="7">
    <source>
        <dbReference type="Proteomes" id="UP000001554"/>
    </source>
</evidence>